<dbReference type="Proteomes" id="UP000269265">
    <property type="component" value="Unassembled WGS sequence"/>
</dbReference>
<dbReference type="AlphaFoldDB" id="A0A426VEX2"/>
<sequence length="246" mass="26431">MFWSTGRRPGQEVASRVKSLSLATLLAVLGLAAGARDVQAQANPAQILEAGAAATTPSGTPAAREEAGDPVSRFLADKGLLNTRPVSELAQQVRDKATDLASDLVISAMDFLGVPYRRGGDSKSEGFDCSGFTRHVFERSIGMILPRRAAEQAAMPGLEQVRQAELKPGDLVFFNTLRHTFSHVGIYIGDNKFIHSPRAGGAVRIEDMRIAYWQQRFDGARRVPTLTASQVSASTLLQRANADAAP</sequence>
<keyword evidence="2" id="KW-0645">Protease</keyword>
<dbReference type="OrthoDB" id="9807055at2"/>
<feature type="domain" description="NlpC/P60" evidence="5">
    <location>
        <begin position="98"/>
        <end position="224"/>
    </location>
</feature>
<keyword evidence="7" id="KW-1185">Reference proteome</keyword>
<dbReference type="Gene3D" id="3.90.1720.10">
    <property type="entry name" value="endopeptidase domain like (from Nostoc punctiforme)"/>
    <property type="match status" value="1"/>
</dbReference>
<evidence type="ECO:0000259" key="5">
    <source>
        <dbReference type="PROSITE" id="PS51935"/>
    </source>
</evidence>
<evidence type="ECO:0000313" key="6">
    <source>
        <dbReference type="EMBL" id="RRS05442.1"/>
    </source>
</evidence>
<dbReference type="Pfam" id="PF00877">
    <property type="entry name" value="NLPC_P60"/>
    <property type="match status" value="1"/>
</dbReference>
<name>A0A426VEX2_9BURK</name>
<evidence type="ECO:0000256" key="1">
    <source>
        <dbReference type="ARBA" id="ARBA00007074"/>
    </source>
</evidence>
<dbReference type="InterPro" id="IPR051202">
    <property type="entry name" value="Peptidase_C40"/>
</dbReference>
<evidence type="ECO:0000313" key="7">
    <source>
        <dbReference type="Proteomes" id="UP000269265"/>
    </source>
</evidence>
<dbReference type="PANTHER" id="PTHR47053:SF1">
    <property type="entry name" value="MUREIN DD-ENDOPEPTIDASE MEPH-RELATED"/>
    <property type="match status" value="1"/>
</dbReference>
<accession>A0A426VEX2</accession>
<organism evidence="6 7">
    <name type="scientific">Aquabacterium soli</name>
    <dbReference type="NCBI Taxonomy" id="2493092"/>
    <lineage>
        <taxon>Bacteria</taxon>
        <taxon>Pseudomonadati</taxon>
        <taxon>Pseudomonadota</taxon>
        <taxon>Betaproteobacteria</taxon>
        <taxon>Burkholderiales</taxon>
        <taxon>Aquabacterium</taxon>
    </lineage>
</organism>
<dbReference type="EMBL" id="RSED01000003">
    <property type="protein sequence ID" value="RRS05442.1"/>
    <property type="molecule type" value="Genomic_DNA"/>
</dbReference>
<dbReference type="GO" id="GO:0008234">
    <property type="term" value="F:cysteine-type peptidase activity"/>
    <property type="evidence" value="ECO:0007669"/>
    <property type="project" value="UniProtKB-KW"/>
</dbReference>
<evidence type="ECO:0000256" key="3">
    <source>
        <dbReference type="ARBA" id="ARBA00022801"/>
    </source>
</evidence>
<evidence type="ECO:0000256" key="4">
    <source>
        <dbReference type="ARBA" id="ARBA00022807"/>
    </source>
</evidence>
<gene>
    <name evidence="6" type="ORF">EIP75_04325</name>
</gene>
<keyword evidence="3" id="KW-0378">Hydrolase</keyword>
<proteinExistence type="inferred from homology"/>
<dbReference type="PANTHER" id="PTHR47053">
    <property type="entry name" value="MUREIN DD-ENDOPEPTIDASE MEPH-RELATED"/>
    <property type="match status" value="1"/>
</dbReference>
<protein>
    <submittedName>
        <fullName evidence="6">NlpC/P60 family protein</fullName>
    </submittedName>
</protein>
<dbReference type="GO" id="GO:0006508">
    <property type="term" value="P:proteolysis"/>
    <property type="evidence" value="ECO:0007669"/>
    <property type="project" value="UniProtKB-KW"/>
</dbReference>
<comment type="similarity">
    <text evidence="1">Belongs to the peptidase C40 family.</text>
</comment>
<keyword evidence="4" id="KW-0788">Thiol protease</keyword>
<dbReference type="InterPro" id="IPR000064">
    <property type="entry name" value="NLP_P60_dom"/>
</dbReference>
<dbReference type="SUPFAM" id="SSF54001">
    <property type="entry name" value="Cysteine proteinases"/>
    <property type="match status" value="1"/>
</dbReference>
<evidence type="ECO:0000256" key="2">
    <source>
        <dbReference type="ARBA" id="ARBA00022670"/>
    </source>
</evidence>
<dbReference type="InterPro" id="IPR038765">
    <property type="entry name" value="Papain-like_cys_pep_sf"/>
</dbReference>
<reference evidence="6 7" key="1">
    <citation type="submission" date="2018-12" db="EMBL/GenBank/DDBJ databases">
        <title>The whole draft genome of Aquabacterium sp. SJQ9.</title>
        <authorList>
            <person name="Sun L."/>
            <person name="Gao X."/>
            <person name="Chen W."/>
            <person name="Huang K."/>
        </authorList>
    </citation>
    <scope>NUCLEOTIDE SEQUENCE [LARGE SCALE GENOMIC DNA]</scope>
    <source>
        <strain evidence="6 7">SJQ9</strain>
    </source>
</reference>
<dbReference type="PROSITE" id="PS51935">
    <property type="entry name" value="NLPC_P60"/>
    <property type="match status" value="1"/>
</dbReference>
<comment type="caution">
    <text evidence="6">The sequence shown here is derived from an EMBL/GenBank/DDBJ whole genome shotgun (WGS) entry which is preliminary data.</text>
</comment>